<reference evidence="3" key="1">
    <citation type="submission" date="2018-10" db="EMBL/GenBank/DDBJ databases">
        <authorList>
            <person name="Aoki K."/>
        </authorList>
    </citation>
    <scope>NUCLEOTIDE SEQUENCE</scope>
</reference>
<dbReference type="PANTHER" id="PTHR43542:SF1">
    <property type="entry name" value="METHYLTRANSFERASE"/>
    <property type="match status" value="1"/>
</dbReference>
<dbReference type="AlphaFoldDB" id="A0A3B1E0V6"/>
<evidence type="ECO:0000256" key="1">
    <source>
        <dbReference type="ARBA" id="ARBA00022603"/>
    </source>
</evidence>
<organism evidence="3">
    <name type="scientific">hydrothermal vent metagenome</name>
    <dbReference type="NCBI Taxonomy" id="652676"/>
    <lineage>
        <taxon>unclassified sequences</taxon>
        <taxon>metagenomes</taxon>
        <taxon>ecological metagenomes</taxon>
    </lineage>
</organism>
<dbReference type="Gene3D" id="3.40.50.150">
    <property type="entry name" value="Vaccinia Virus protein VP39"/>
    <property type="match status" value="1"/>
</dbReference>
<proteinExistence type="predicted"/>
<dbReference type="InterPro" id="IPR029063">
    <property type="entry name" value="SAM-dependent_MTases_sf"/>
</dbReference>
<accession>A0A3B1E0V6</accession>
<dbReference type="NCBIfam" id="TIGR00095">
    <property type="entry name" value="16S rRNA (guanine(966)-N(2))-methyltransferase RsmD"/>
    <property type="match status" value="1"/>
</dbReference>
<sequence>MAKFKLVTKIIAGKYKGKILKLPNLEVTRSSKSILKESFFNVLQLDIVDTIFIEAFGGSGSIGLEALSRGSSEVFFCEINSQSYAILEQNCKEINRSSCTVMFGDTFEKIPTLIQSLINKKENIIIYIDPPFDFRDDMDDVYTKAYELVSNIKNNNVSLIVFEHISGLNLPSTLGKFKKFKNKKFGKSSLTYYNA</sequence>
<evidence type="ECO:0000256" key="2">
    <source>
        <dbReference type="ARBA" id="ARBA00022679"/>
    </source>
</evidence>
<evidence type="ECO:0000313" key="3">
    <source>
        <dbReference type="EMBL" id="VAY86783.1"/>
    </source>
</evidence>
<dbReference type="EMBL" id="UOYO01000017">
    <property type="protein sequence ID" value="VAY86783.1"/>
    <property type="molecule type" value="Genomic_DNA"/>
</dbReference>
<keyword evidence="1 3" id="KW-0489">Methyltransferase</keyword>
<dbReference type="EC" id="2.1.1.171" evidence="3"/>
<gene>
    <name evidence="3" type="ORF">MNB_ARC-1_1039</name>
</gene>
<dbReference type="GO" id="GO:0052913">
    <property type="term" value="F:16S rRNA (guanine(966)-N(2))-methyltransferase activity"/>
    <property type="evidence" value="ECO:0007669"/>
    <property type="project" value="UniProtKB-EC"/>
</dbReference>
<keyword evidence="2 3" id="KW-0808">Transferase</keyword>
<dbReference type="Pfam" id="PF03602">
    <property type="entry name" value="Cons_hypoth95"/>
    <property type="match status" value="1"/>
</dbReference>
<dbReference type="InterPro" id="IPR004398">
    <property type="entry name" value="RNA_MeTrfase_RsmD"/>
</dbReference>
<dbReference type="PIRSF" id="PIRSF004553">
    <property type="entry name" value="CHP00095"/>
    <property type="match status" value="1"/>
</dbReference>
<name>A0A3B1E0V6_9ZZZZ</name>
<dbReference type="SUPFAM" id="SSF53335">
    <property type="entry name" value="S-adenosyl-L-methionine-dependent methyltransferases"/>
    <property type="match status" value="1"/>
</dbReference>
<dbReference type="PANTHER" id="PTHR43542">
    <property type="entry name" value="METHYLTRANSFERASE"/>
    <property type="match status" value="1"/>
</dbReference>
<protein>
    <submittedName>
        <fullName evidence="3">16S rRNA (Guanine(966)-N(2))-methyltransferase ## SSU rRNA m(2)G966</fullName>
        <ecNumber evidence="3">2.1.1.171</ecNumber>
    </submittedName>
</protein>